<protein>
    <submittedName>
        <fullName evidence="2">Inosose isomerase</fullName>
        <ecNumber evidence="2">5.3.99.11</ecNumber>
    </submittedName>
</protein>
<feature type="compositionally biased region" description="Basic and acidic residues" evidence="1">
    <location>
        <begin position="179"/>
        <end position="199"/>
    </location>
</feature>
<dbReference type="EMBL" id="CADCUY010000193">
    <property type="protein sequence ID" value="CAA9401716.1"/>
    <property type="molecule type" value="Genomic_DNA"/>
</dbReference>
<gene>
    <name evidence="2" type="ORF">AVDCRST_MAG35-944</name>
</gene>
<dbReference type="AlphaFoldDB" id="A0A6J4P2B7"/>
<feature type="region of interest" description="Disordered" evidence="1">
    <location>
        <begin position="293"/>
        <end position="312"/>
    </location>
</feature>
<organism evidence="2">
    <name type="scientific">uncultured Quadrisphaera sp</name>
    <dbReference type="NCBI Taxonomy" id="904978"/>
    <lineage>
        <taxon>Bacteria</taxon>
        <taxon>Bacillati</taxon>
        <taxon>Actinomycetota</taxon>
        <taxon>Actinomycetes</taxon>
        <taxon>Kineosporiales</taxon>
        <taxon>Kineosporiaceae</taxon>
        <taxon>Quadrisphaera</taxon>
        <taxon>environmental samples</taxon>
    </lineage>
</organism>
<keyword evidence="2" id="KW-0413">Isomerase</keyword>
<name>A0A6J4P2B7_9ACTN</name>
<feature type="region of interest" description="Disordered" evidence="1">
    <location>
        <begin position="1"/>
        <end position="283"/>
    </location>
</feature>
<proteinExistence type="predicted"/>
<feature type="compositionally biased region" description="Low complexity" evidence="1">
    <location>
        <begin position="244"/>
        <end position="257"/>
    </location>
</feature>
<dbReference type="GO" id="GO:0016853">
    <property type="term" value="F:isomerase activity"/>
    <property type="evidence" value="ECO:0007669"/>
    <property type="project" value="UniProtKB-KW"/>
</dbReference>
<feature type="non-terminal residue" evidence="2">
    <location>
        <position position="334"/>
    </location>
</feature>
<feature type="compositionally biased region" description="Basic residues" evidence="1">
    <location>
        <begin position="1"/>
        <end position="11"/>
    </location>
</feature>
<reference evidence="2" key="1">
    <citation type="submission" date="2020-02" db="EMBL/GenBank/DDBJ databases">
        <authorList>
            <person name="Meier V. D."/>
        </authorList>
    </citation>
    <scope>NUCLEOTIDE SEQUENCE</scope>
    <source>
        <strain evidence="2">AVDCRST_MAG35</strain>
    </source>
</reference>
<evidence type="ECO:0000256" key="1">
    <source>
        <dbReference type="SAM" id="MobiDB-lite"/>
    </source>
</evidence>
<feature type="non-terminal residue" evidence="2">
    <location>
        <position position="1"/>
    </location>
</feature>
<feature type="compositionally biased region" description="Basic and acidic residues" evidence="1">
    <location>
        <begin position="80"/>
        <end position="93"/>
    </location>
</feature>
<sequence>GPTRHPVHRPVGRPAVRGGRAPGRRLGLRRPGDRVLGRPPRPLARRRGRRVHRAEEGRARAARAAGVRHRQPPQGPGGVRRPDRRAPPRDRLRPGVGRRRPRGGAGAGGRGDGVDGAHRGPPRGAHGHRVHGQLDLEVRRHVPAGHPGDGRRRVRRLRRPVEPGARRLRRGGGPLRPRGAPERDRLRLLDHPADARGDRAPPGVRAQLGPQPLRLAGPRPRRVPVGLPRADLPRALQGLPPPGRQRAQRAPRLAPAVGRPPPGVGLRLGGARRRPVGAGVPDAQHHRLRRAAVGGVGGRGHGPAGGRAGGAGVRALARLRPAGGGLRRGVRRPL</sequence>
<accession>A0A6J4P2B7</accession>
<feature type="compositionally biased region" description="Low complexity" evidence="1">
    <location>
        <begin position="207"/>
        <end position="230"/>
    </location>
</feature>
<feature type="compositionally biased region" description="Gly residues" evidence="1">
    <location>
        <begin position="294"/>
        <end position="312"/>
    </location>
</feature>
<dbReference type="EC" id="5.3.99.11" evidence="2"/>
<evidence type="ECO:0000313" key="2">
    <source>
        <dbReference type="EMBL" id="CAA9401716.1"/>
    </source>
</evidence>
<feature type="compositionally biased region" description="Basic residues" evidence="1">
    <location>
        <begin position="43"/>
        <end position="52"/>
    </location>
</feature>